<proteinExistence type="predicted"/>
<dbReference type="NCBIfam" id="TIGR00229">
    <property type="entry name" value="sensory_box"/>
    <property type="match status" value="1"/>
</dbReference>
<accession>A0A099LUZ2</accession>
<feature type="domain" description="HAMP" evidence="4">
    <location>
        <begin position="186"/>
        <end position="239"/>
    </location>
</feature>
<evidence type="ECO:0000313" key="7">
    <source>
        <dbReference type="Proteomes" id="UP000029994"/>
    </source>
</evidence>
<dbReference type="Pfam" id="PF17152">
    <property type="entry name" value="CHASE8"/>
    <property type="match status" value="1"/>
</dbReference>
<feature type="domain" description="PAS" evidence="3">
    <location>
        <begin position="251"/>
        <end position="323"/>
    </location>
</feature>
<dbReference type="PROSITE" id="PS50885">
    <property type="entry name" value="HAMP"/>
    <property type="match status" value="1"/>
</dbReference>
<dbReference type="InterPro" id="IPR052155">
    <property type="entry name" value="Biofilm_reg_signaling"/>
</dbReference>
<dbReference type="InterPro" id="IPR035965">
    <property type="entry name" value="PAS-like_dom_sf"/>
</dbReference>
<dbReference type="eggNOG" id="COG2199">
    <property type="taxonomic scope" value="Bacteria"/>
</dbReference>
<dbReference type="PANTHER" id="PTHR44757">
    <property type="entry name" value="DIGUANYLATE CYCLASE DGCP"/>
    <property type="match status" value="1"/>
</dbReference>
<evidence type="ECO:0000256" key="1">
    <source>
        <dbReference type="ARBA" id="ARBA00001946"/>
    </source>
</evidence>
<dbReference type="InterPro" id="IPR000014">
    <property type="entry name" value="PAS"/>
</dbReference>
<dbReference type="Pfam" id="PF13426">
    <property type="entry name" value="PAS_9"/>
    <property type="match status" value="1"/>
</dbReference>
<organism evidence="6 7">
    <name type="scientific">Vibrio navarrensis</name>
    <dbReference type="NCBI Taxonomy" id="29495"/>
    <lineage>
        <taxon>Bacteria</taxon>
        <taxon>Pseudomonadati</taxon>
        <taxon>Pseudomonadota</taxon>
        <taxon>Gammaproteobacteria</taxon>
        <taxon>Vibrionales</taxon>
        <taxon>Vibrionaceae</taxon>
        <taxon>Vibrio</taxon>
    </lineage>
</organism>
<dbReference type="Pfam" id="PF00672">
    <property type="entry name" value="HAMP"/>
    <property type="match status" value="1"/>
</dbReference>
<feature type="transmembrane region" description="Helical" evidence="2">
    <location>
        <begin position="13"/>
        <end position="35"/>
    </location>
</feature>
<dbReference type="PROSITE" id="PS50112">
    <property type="entry name" value="PAS"/>
    <property type="match status" value="2"/>
</dbReference>
<evidence type="ECO:0000313" key="6">
    <source>
        <dbReference type="EMBL" id="KGK11895.1"/>
    </source>
</evidence>
<keyword evidence="7" id="KW-1185">Reference proteome</keyword>
<dbReference type="EMBL" id="JMCG01000001">
    <property type="protein sequence ID" value="KGK11895.1"/>
    <property type="molecule type" value="Genomic_DNA"/>
</dbReference>
<dbReference type="RefSeq" id="WP_039427502.1">
    <property type="nucleotide sequence ID" value="NZ_CP061844.1"/>
</dbReference>
<dbReference type="GO" id="GO:0007165">
    <property type="term" value="P:signal transduction"/>
    <property type="evidence" value="ECO:0007669"/>
    <property type="project" value="InterPro"/>
</dbReference>
<keyword evidence="2" id="KW-1133">Transmembrane helix</keyword>
<dbReference type="NCBIfam" id="TIGR00254">
    <property type="entry name" value="GGDEF"/>
    <property type="match status" value="1"/>
</dbReference>
<dbReference type="InterPro" id="IPR013767">
    <property type="entry name" value="PAS_fold"/>
</dbReference>
<comment type="cofactor">
    <cofactor evidence="1">
        <name>Mg(2+)</name>
        <dbReference type="ChEBI" id="CHEBI:18420"/>
    </cofactor>
</comment>
<dbReference type="Pfam" id="PF00990">
    <property type="entry name" value="GGDEF"/>
    <property type="match status" value="1"/>
</dbReference>
<feature type="domain" description="GGDEF" evidence="5">
    <location>
        <begin position="524"/>
        <end position="656"/>
    </location>
</feature>
<dbReference type="PANTHER" id="PTHR44757:SF2">
    <property type="entry name" value="BIOFILM ARCHITECTURE MAINTENANCE PROTEIN MBAA"/>
    <property type="match status" value="1"/>
</dbReference>
<comment type="caution">
    <text evidence="6">The sequence shown here is derived from an EMBL/GenBank/DDBJ whole genome shotgun (WGS) entry which is preliminary data.</text>
</comment>
<dbReference type="Pfam" id="PF00989">
    <property type="entry name" value="PAS"/>
    <property type="match status" value="1"/>
</dbReference>
<dbReference type="Gene3D" id="6.10.340.10">
    <property type="match status" value="1"/>
</dbReference>
<dbReference type="InterPro" id="IPR003660">
    <property type="entry name" value="HAMP_dom"/>
</dbReference>
<dbReference type="AlphaFoldDB" id="A0A099LUZ2"/>
<dbReference type="GeneID" id="43683792"/>
<dbReference type="CDD" id="cd06225">
    <property type="entry name" value="HAMP"/>
    <property type="match status" value="1"/>
</dbReference>
<evidence type="ECO:0000259" key="4">
    <source>
        <dbReference type="PROSITE" id="PS50885"/>
    </source>
</evidence>
<dbReference type="SMART" id="SM00091">
    <property type="entry name" value="PAS"/>
    <property type="match status" value="2"/>
</dbReference>
<dbReference type="GO" id="GO:0003824">
    <property type="term" value="F:catalytic activity"/>
    <property type="evidence" value="ECO:0007669"/>
    <property type="project" value="UniProtKB-ARBA"/>
</dbReference>
<feature type="transmembrane region" description="Helical" evidence="2">
    <location>
        <begin position="167"/>
        <end position="184"/>
    </location>
</feature>
<reference evidence="6 7" key="1">
    <citation type="submission" date="2014-04" db="EMBL/GenBank/DDBJ databases">
        <title>Genome sequencing of Vibrio navarrensis strains.</title>
        <authorList>
            <person name="Gladney L.M."/>
            <person name="Katz L.S."/>
            <person name="Marino-Ramirez L."/>
            <person name="Jordan I.K."/>
        </authorList>
    </citation>
    <scope>NUCLEOTIDE SEQUENCE [LARGE SCALE GENOMIC DNA]</scope>
    <source>
        <strain evidence="6 7">ATCC 51183</strain>
    </source>
</reference>
<dbReference type="STRING" id="29495.EA26_11490"/>
<dbReference type="FunFam" id="3.30.70.270:FF:000001">
    <property type="entry name" value="Diguanylate cyclase domain protein"/>
    <property type="match status" value="1"/>
</dbReference>
<protein>
    <submittedName>
        <fullName evidence="6">Diguanylate cyclase</fullName>
    </submittedName>
</protein>
<dbReference type="SUPFAM" id="SSF158472">
    <property type="entry name" value="HAMP domain-like"/>
    <property type="match status" value="1"/>
</dbReference>
<dbReference type="InterPro" id="IPR000160">
    <property type="entry name" value="GGDEF_dom"/>
</dbReference>
<dbReference type="SMART" id="SM00267">
    <property type="entry name" value="GGDEF"/>
    <property type="match status" value="1"/>
</dbReference>
<feature type="domain" description="PAS" evidence="3">
    <location>
        <begin position="366"/>
        <end position="436"/>
    </location>
</feature>
<dbReference type="GO" id="GO:0016020">
    <property type="term" value="C:membrane"/>
    <property type="evidence" value="ECO:0007669"/>
    <property type="project" value="InterPro"/>
</dbReference>
<dbReference type="SUPFAM" id="SSF55073">
    <property type="entry name" value="Nucleotide cyclase"/>
    <property type="match status" value="1"/>
</dbReference>
<evidence type="ECO:0000256" key="2">
    <source>
        <dbReference type="SAM" id="Phobius"/>
    </source>
</evidence>
<evidence type="ECO:0000259" key="5">
    <source>
        <dbReference type="PROSITE" id="PS50887"/>
    </source>
</evidence>
<gene>
    <name evidence="6" type="ORF">EA26_11490</name>
</gene>
<evidence type="ECO:0000259" key="3">
    <source>
        <dbReference type="PROSITE" id="PS50112"/>
    </source>
</evidence>
<dbReference type="GO" id="GO:0006355">
    <property type="term" value="P:regulation of DNA-templated transcription"/>
    <property type="evidence" value="ECO:0007669"/>
    <property type="project" value="InterPro"/>
</dbReference>
<dbReference type="InterPro" id="IPR043128">
    <property type="entry name" value="Rev_trsase/Diguanyl_cyclase"/>
</dbReference>
<dbReference type="PROSITE" id="PS50887">
    <property type="entry name" value="GGDEF"/>
    <property type="match status" value="1"/>
</dbReference>
<keyword evidence="2" id="KW-0472">Membrane</keyword>
<dbReference type="Gene3D" id="3.30.450.20">
    <property type="entry name" value="PAS domain"/>
    <property type="match status" value="2"/>
</dbReference>
<dbReference type="SMART" id="SM00304">
    <property type="entry name" value="HAMP"/>
    <property type="match status" value="1"/>
</dbReference>
<dbReference type="CDD" id="cd00130">
    <property type="entry name" value="PAS"/>
    <property type="match status" value="1"/>
</dbReference>
<dbReference type="CDD" id="cd01949">
    <property type="entry name" value="GGDEF"/>
    <property type="match status" value="1"/>
</dbReference>
<dbReference type="Proteomes" id="UP000029994">
    <property type="component" value="Unassembled WGS sequence"/>
</dbReference>
<dbReference type="SUPFAM" id="SSF55785">
    <property type="entry name" value="PYP-like sensor domain (PAS domain)"/>
    <property type="match status" value="2"/>
</dbReference>
<dbReference type="InterPro" id="IPR029787">
    <property type="entry name" value="Nucleotide_cyclase"/>
</dbReference>
<dbReference type="InterPro" id="IPR033417">
    <property type="entry name" value="CHASE8"/>
</dbReference>
<name>A0A099LUZ2_9VIBR</name>
<dbReference type="Gene3D" id="3.30.70.270">
    <property type="match status" value="1"/>
</dbReference>
<sequence>MPSLKNLSIRHKLLVPILIFVTFIFIFAQGFHFFVNYQNEQKNLIDRVSILAKGVAFNLQAAVLFDDSLAASEVLSAFNADPAILRVKLFDLNEQLFSIYEAQADEAPIPDQAQRDALQKKGHLVAGKYLYLLVPVEMNEGKIASLRITVSNQAFEQIINKLIESSIVFLFMLLPTGALLYLIVQKFILEPVYSLHDSMQAFVEHRLKRPNLKPKADDEIGALIDAFNTMVKRLAQRDSQVHYTLDRLEKEKAFANEVIETVQHALLVVNHDGVILHSNAASKEIFPISLAAVENNTLTDLIQTEEKEVLIAAIEQKRVLDDYLLSCKKADQSVQLLQISSRSLSNRGATLFAIQDVTEIEAAMNRQRIAAGVFEHSQDGLIVLDHNGVITMCNPALTHMLGYSSDTLVGRSFLQVFHWKQLQSLMPTIQESLSHYGQWQGEVWEKHLNGTLVPMFAKVSHIVKKVDQEEVYDMVIILSDLSDAKEMERLEYLAHHDALTGLANRSKLHRILEEELRSSTYSNKELALLYMDLDGFKQVNDTFGHDAGDEVLRVISTRLQQEVRSSDLVARLSGDEFVLLIKPASQQSVTQLTERLLQSICRPIEYKNQTLQVGCSIGVKLIGSNEKDMDNILKSADTAMYRAKKAGKGQAIVIGAAASE</sequence>
<keyword evidence="2" id="KW-0812">Transmembrane</keyword>